<reference evidence="2 3" key="1">
    <citation type="journal article" date="2015" name="Sci. Rep.">
        <title>The power of single molecule real-time sequencing technology in the de novo assembly of a eukaryotic genome.</title>
        <authorList>
            <person name="Sakai H."/>
            <person name="Naito K."/>
            <person name="Ogiso-Tanaka E."/>
            <person name="Takahashi Y."/>
            <person name="Iseki K."/>
            <person name="Muto C."/>
            <person name="Satou K."/>
            <person name="Teruya K."/>
            <person name="Shiroma A."/>
            <person name="Shimoji M."/>
            <person name="Hirano T."/>
            <person name="Itoh T."/>
            <person name="Kaga A."/>
            <person name="Tomooka N."/>
        </authorList>
    </citation>
    <scope>NUCLEOTIDE SEQUENCE [LARGE SCALE GENOMIC DNA]</scope>
    <source>
        <strain evidence="3">cv. Shumari</strain>
    </source>
</reference>
<feature type="region of interest" description="Disordered" evidence="1">
    <location>
        <begin position="74"/>
        <end position="95"/>
    </location>
</feature>
<dbReference type="EMBL" id="AP015037">
    <property type="protein sequence ID" value="BAT84613.1"/>
    <property type="molecule type" value="Genomic_DNA"/>
</dbReference>
<name>A0A0S3RVI4_PHAAN</name>
<organism evidence="2 3">
    <name type="scientific">Vigna angularis var. angularis</name>
    <dbReference type="NCBI Taxonomy" id="157739"/>
    <lineage>
        <taxon>Eukaryota</taxon>
        <taxon>Viridiplantae</taxon>
        <taxon>Streptophyta</taxon>
        <taxon>Embryophyta</taxon>
        <taxon>Tracheophyta</taxon>
        <taxon>Spermatophyta</taxon>
        <taxon>Magnoliopsida</taxon>
        <taxon>eudicotyledons</taxon>
        <taxon>Gunneridae</taxon>
        <taxon>Pentapetalae</taxon>
        <taxon>rosids</taxon>
        <taxon>fabids</taxon>
        <taxon>Fabales</taxon>
        <taxon>Fabaceae</taxon>
        <taxon>Papilionoideae</taxon>
        <taxon>50 kb inversion clade</taxon>
        <taxon>NPAAA clade</taxon>
        <taxon>indigoferoid/millettioid clade</taxon>
        <taxon>Phaseoleae</taxon>
        <taxon>Vigna</taxon>
    </lineage>
</organism>
<protein>
    <submittedName>
        <fullName evidence="2">Uncharacterized protein</fullName>
    </submittedName>
</protein>
<proteinExistence type="predicted"/>
<keyword evidence="3" id="KW-1185">Reference proteome</keyword>
<accession>A0A0S3RVI4</accession>
<evidence type="ECO:0000313" key="2">
    <source>
        <dbReference type="EMBL" id="BAT84613.1"/>
    </source>
</evidence>
<gene>
    <name evidence="2" type="primary">Vigan.04G203200</name>
    <name evidence="2" type="ORF">VIGAN_04203200</name>
</gene>
<evidence type="ECO:0000256" key="1">
    <source>
        <dbReference type="SAM" id="MobiDB-lite"/>
    </source>
</evidence>
<dbReference type="Proteomes" id="UP000291084">
    <property type="component" value="Chromosome 4"/>
</dbReference>
<sequence length="95" mass="10910">MPAGILTSVHLPPWSDMYLPLPHIPVSANTVSEDHQNYRKPSRQVLERLSLENRTVVNVIGLQQCLLASRMEKKYARNERNAARNQDPHKGLRKK</sequence>
<evidence type="ECO:0000313" key="3">
    <source>
        <dbReference type="Proteomes" id="UP000291084"/>
    </source>
</evidence>
<dbReference type="AlphaFoldDB" id="A0A0S3RVI4"/>